<name>A0A6A4W537_AMPAM</name>
<dbReference type="InterPro" id="IPR007051">
    <property type="entry name" value="CHORD_dom"/>
</dbReference>
<dbReference type="EMBL" id="VIIS01001266">
    <property type="protein sequence ID" value="KAF0300428.1"/>
    <property type="molecule type" value="Genomic_DNA"/>
</dbReference>
<evidence type="ECO:0000256" key="1">
    <source>
        <dbReference type="ARBA" id="ARBA00022723"/>
    </source>
</evidence>
<accession>A0A6A4W537</accession>
<feature type="domain" description="CHORD" evidence="6">
    <location>
        <begin position="154"/>
        <end position="210"/>
    </location>
</feature>
<dbReference type="OrthoDB" id="10261079at2759"/>
<evidence type="ECO:0000256" key="4">
    <source>
        <dbReference type="SAM" id="MobiDB-lite"/>
    </source>
</evidence>
<protein>
    <submittedName>
        <fullName evidence="7">Cysteine and histidine-rich domain-containing protein 1</fullName>
    </submittedName>
</protein>
<dbReference type="Pfam" id="PF04968">
    <property type="entry name" value="CHORD"/>
    <property type="match status" value="2"/>
</dbReference>
<dbReference type="SUPFAM" id="SSF49764">
    <property type="entry name" value="HSP20-like chaperones"/>
    <property type="match status" value="1"/>
</dbReference>
<dbReference type="Gene3D" id="2.60.40.790">
    <property type="match status" value="1"/>
</dbReference>
<reference evidence="7 8" key="1">
    <citation type="submission" date="2019-07" db="EMBL/GenBank/DDBJ databases">
        <title>Draft genome assembly of a fouling barnacle, Amphibalanus amphitrite (Darwin, 1854): The first reference genome for Thecostraca.</title>
        <authorList>
            <person name="Kim W."/>
        </authorList>
    </citation>
    <scope>NUCLEOTIDE SEQUENCE [LARGE SCALE GENOMIC DNA]</scope>
    <source>
        <strain evidence="7">SNU_AA5</strain>
        <tissue evidence="7">Soma without cirri and trophi</tissue>
    </source>
</reference>
<feature type="compositionally biased region" description="Basic and acidic residues" evidence="4">
    <location>
        <begin position="68"/>
        <end position="83"/>
    </location>
</feature>
<evidence type="ECO:0000259" key="6">
    <source>
        <dbReference type="PROSITE" id="PS51401"/>
    </source>
</evidence>
<dbReference type="InterPro" id="IPR039790">
    <property type="entry name" value="CHRD1"/>
</dbReference>
<feature type="domain" description="CHORD" evidence="6">
    <location>
        <begin position="9"/>
        <end position="68"/>
    </location>
</feature>
<dbReference type="InterPro" id="IPR007052">
    <property type="entry name" value="CS_dom"/>
</dbReference>
<feature type="region of interest" description="Disordered" evidence="4">
    <location>
        <begin position="316"/>
        <end position="335"/>
    </location>
</feature>
<dbReference type="InterPro" id="IPR008978">
    <property type="entry name" value="HSP20-like_chaperone"/>
</dbReference>
<dbReference type="Gene3D" id="4.10.1130.20">
    <property type="match status" value="2"/>
</dbReference>
<dbReference type="PROSITE" id="PS51401">
    <property type="entry name" value="CHORD"/>
    <property type="match status" value="2"/>
</dbReference>
<evidence type="ECO:0000256" key="2">
    <source>
        <dbReference type="ARBA" id="ARBA00022737"/>
    </source>
</evidence>
<feature type="region of interest" description="Disordered" evidence="4">
    <location>
        <begin position="68"/>
        <end position="110"/>
    </location>
</feature>
<dbReference type="CDD" id="cd06488">
    <property type="entry name" value="p23_melusin_like"/>
    <property type="match status" value="1"/>
</dbReference>
<keyword evidence="2" id="KW-0677">Repeat</keyword>
<dbReference type="Proteomes" id="UP000440578">
    <property type="component" value="Unassembled WGS sequence"/>
</dbReference>
<keyword evidence="3" id="KW-0862">Zinc</keyword>
<dbReference type="GO" id="GO:0046872">
    <property type="term" value="F:metal ion binding"/>
    <property type="evidence" value="ECO:0007669"/>
    <property type="project" value="UniProtKB-KW"/>
</dbReference>
<keyword evidence="8" id="KW-1185">Reference proteome</keyword>
<evidence type="ECO:0000259" key="5">
    <source>
        <dbReference type="PROSITE" id="PS51203"/>
    </source>
</evidence>
<feature type="domain" description="CS" evidence="5">
    <location>
        <begin position="222"/>
        <end position="311"/>
    </location>
</feature>
<dbReference type="PANTHER" id="PTHR46983:SF3">
    <property type="entry name" value="CHPADIPLOID STATE MAINTENANCE PROTEIN CHPA"/>
    <property type="match status" value="1"/>
</dbReference>
<evidence type="ECO:0000313" key="7">
    <source>
        <dbReference type="EMBL" id="KAF0300429.1"/>
    </source>
</evidence>
<comment type="caution">
    <text evidence="7">The sequence shown here is derived from an EMBL/GenBank/DDBJ whole genome shotgun (WGS) entry which is preliminary data.</text>
</comment>
<dbReference type="Pfam" id="PF04969">
    <property type="entry name" value="CS"/>
    <property type="match status" value="1"/>
</dbReference>
<dbReference type="PANTHER" id="PTHR46983">
    <property type="entry name" value="CYSTEINE AND HISTIDINE-RICH DOMAIN-CONTAINING PROTEIN 1"/>
    <property type="match status" value="1"/>
</dbReference>
<dbReference type="EMBL" id="VIIS01001266">
    <property type="protein sequence ID" value="KAF0300429.1"/>
    <property type="molecule type" value="Genomic_DNA"/>
</dbReference>
<proteinExistence type="predicted"/>
<gene>
    <name evidence="7" type="primary">chordc1_1</name>
    <name evidence="7" type="ORF">FJT64_027084</name>
</gene>
<keyword evidence="1" id="KW-0479">Metal-binding</keyword>
<evidence type="ECO:0000256" key="3">
    <source>
        <dbReference type="ARBA" id="ARBA00022833"/>
    </source>
</evidence>
<dbReference type="AlphaFoldDB" id="A0A6A4W537"/>
<sequence>MSQSKELQCYNRGCGNKYNPEENKQDSCTFHPGAPFFHDAYKGWSCCNKKTVDFTEFLNTKGCTKGFHSDVKPVEPEKPKKESSPPSAGEQIFSPQAPNRKIEPPKPRPPFDTPMVLLPCTVSPSLSQALKQRASSVADPSRGDANQLVPGTSCKNGGCKETYGDCSSECRFHSGVPIFHEGMKYWSCCQRKTSDFSAFLAQEGCTTGDHLWIKKKEGDSKRTSCRYDWHQTGSHVIVAIYAKFAQPELCRVEAGPIRLRPHIEFGDNQEFEVDLELRGVIDPAASSVQLMGTKVEIKLKKAEAMSWNVLSVPRAEPAPVADTPKSDTEAVTQRVDAVDLSDL</sequence>
<dbReference type="PROSITE" id="PS51203">
    <property type="entry name" value="CS"/>
    <property type="match status" value="1"/>
</dbReference>
<organism evidence="7 8">
    <name type="scientific">Amphibalanus amphitrite</name>
    <name type="common">Striped barnacle</name>
    <name type="synonym">Balanus amphitrite</name>
    <dbReference type="NCBI Taxonomy" id="1232801"/>
    <lineage>
        <taxon>Eukaryota</taxon>
        <taxon>Metazoa</taxon>
        <taxon>Ecdysozoa</taxon>
        <taxon>Arthropoda</taxon>
        <taxon>Crustacea</taxon>
        <taxon>Multicrustacea</taxon>
        <taxon>Cirripedia</taxon>
        <taxon>Thoracica</taxon>
        <taxon>Thoracicalcarea</taxon>
        <taxon>Balanomorpha</taxon>
        <taxon>Balanoidea</taxon>
        <taxon>Balanidae</taxon>
        <taxon>Amphibalaninae</taxon>
        <taxon>Amphibalanus</taxon>
    </lineage>
</organism>
<evidence type="ECO:0000313" key="8">
    <source>
        <dbReference type="Proteomes" id="UP000440578"/>
    </source>
</evidence>